<dbReference type="AlphaFoldDB" id="A0A073IT02"/>
<gene>
    <name evidence="1" type="ORF">EH55_01455</name>
</gene>
<accession>A0A073IT02</accession>
<sequence>MFARTIGAASAILLALMQANQKSGGAARRLKMKIKNATGARREKRMTGRRHKGEFSQPRLLQFHQLKSGARAVVQIFHRGALLCRADLANACGKDELT</sequence>
<comment type="caution">
    <text evidence="1">The sequence shown here is derived from an EMBL/GenBank/DDBJ whole genome shotgun (WGS) entry which is preliminary data.</text>
</comment>
<protein>
    <submittedName>
        <fullName evidence="1">Uncharacterized protein</fullName>
    </submittedName>
</protein>
<dbReference type="Proteomes" id="UP000027665">
    <property type="component" value="Unassembled WGS sequence"/>
</dbReference>
<reference evidence="1 2" key="1">
    <citation type="submission" date="2014-04" db="EMBL/GenBank/DDBJ databases">
        <title>Draft Genome Sequence of Synergistes jonesii.</title>
        <authorList>
            <person name="Coil D.A."/>
            <person name="Eisen J.A."/>
            <person name="Holland-Moritz H.E."/>
        </authorList>
    </citation>
    <scope>NUCLEOTIDE SEQUENCE [LARGE SCALE GENOMIC DNA]</scope>
    <source>
        <strain evidence="1 2">78-1</strain>
    </source>
</reference>
<evidence type="ECO:0000313" key="2">
    <source>
        <dbReference type="Proteomes" id="UP000027665"/>
    </source>
</evidence>
<evidence type="ECO:0000313" key="1">
    <source>
        <dbReference type="EMBL" id="KEJ93468.1"/>
    </source>
</evidence>
<proteinExistence type="predicted"/>
<name>A0A073IT02_9BACT</name>
<keyword evidence="2" id="KW-1185">Reference proteome</keyword>
<dbReference type="EMBL" id="JMKI01000002">
    <property type="protein sequence ID" value="KEJ93468.1"/>
    <property type="molecule type" value="Genomic_DNA"/>
</dbReference>
<organism evidence="1 2">
    <name type="scientific">Synergistes jonesii</name>
    <dbReference type="NCBI Taxonomy" id="2754"/>
    <lineage>
        <taxon>Bacteria</taxon>
        <taxon>Thermotogati</taxon>
        <taxon>Synergistota</taxon>
        <taxon>Synergistia</taxon>
        <taxon>Synergistales</taxon>
        <taxon>Synergistaceae</taxon>
        <taxon>Synergistes</taxon>
    </lineage>
</organism>